<sequence length="160" mass="16880">MTKSKTGKGRPVRRLLKLKKTGEVQRLQPSIMLKYQCHTSGGGPNAGTIGLLTDAVISVVGKKACGLIGISGQAGMPMDSGFLQLPSNNVSTGISTTNGSDLNSPVQMVTDLNVTSETYNMTNMCVDQAGRKNIGDFRLRSGETLYGTGGGRCPQEMVLL</sequence>
<dbReference type="EMBL" id="CP111028">
    <property type="protein sequence ID" value="WAR31309.1"/>
    <property type="molecule type" value="Genomic_DNA"/>
</dbReference>
<protein>
    <submittedName>
        <fullName evidence="1">Uncharacterized protein</fullName>
    </submittedName>
</protein>
<organism evidence="1 2">
    <name type="scientific">Mya arenaria</name>
    <name type="common">Soft-shell clam</name>
    <dbReference type="NCBI Taxonomy" id="6604"/>
    <lineage>
        <taxon>Eukaryota</taxon>
        <taxon>Metazoa</taxon>
        <taxon>Spiralia</taxon>
        <taxon>Lophotrochozoa</taxon>
        <taxon>Mollusca</taxon>
        <taxon>Bivalvia</taxon>
        <taxon>Autobranchia</taxon>
        <taxon>Heteroconchia</taxon>
        <taxon>Euheterodonta</taxon>
        <taxon>Imparidentia</taxon>
        <taxon>Neoheterodontei</taxon>
        <taxon>Myida</taxon>
        <taxon>Myoidea</taxon>
        <taxon>Myidae</taxon>
        <taxon>Mya</taxon>
    </lineage>
</organism>
<accession>A0ABY7GCR9</accession>
<dbReference type="Proteomes" id="UP001164746">
    <property type="component" value="Chromosome 17"/>
</dbReference>
<proteinExistence type="predicted"/>
<keyword evidence="2" id="KW-1185">Reference proteome</keyword>
<reference evidence="1" key="1">
    <citation type="submission" date="2022-11" db="EMBL/GenBank/DDBJ databases">
        <title>Centuries of genome instability and evolution in soft-shell clam transmissible cancer (bioRxiv).</title>
        <authorList>
            <person name="Hart S.F.M."/>
            <person name="Yonemitsu M.A."/>
            <person name="Giersch R.M."/>
            <person name="Beal B.F."/>
            <person name="Arriagada G."/>
            <person name="Davis B.W."/>
            <person name="Ostrander E.A."/>
            <person name="Goff S.P."/>
            <person name="Metzger M.J."/>
        </authorList>
    </citation>
    <scope>NUCLEOTIDE SEQUENCE</scope>
    <source>
        <strain evidence="1">MELC-2E11</strain>
        <tissue evidence="1">Siphon/mantle</tissue>
    </source>
</reference>
<gene>
    <name evidence="1" type="ORF">MAR_033851</name>
</gene>
<evidence type="ECO:0000313" key="1">
    <source>
        <dbReference type="EMBL" id="WAR31309.1"/>
    </source>
</evidence>
<name>A0ABY7GCR9_MYAAR</name>
<evidence type="ECO:0000313" key="2">
    <source>
        <dbReference type="Proteomes" id="UP001164746"/>
    </source>
</evidence>